<reference evidence="2" key="1">
    <citation type="journal article" date="2023" name="Mol. Phylogenet. Evol.">
        <title>Genome-scale phylogeny and comparative genomics of the fungal order Sordariales.</title>
        <authorList>
            <person name="Hensen N."/>
            <person name="Bonometti L."/>
            <person name="Westerberg I."/>
            <person name="Brannstrom I.O."/>
            <person name="Guillou S."/>
            <person name="Cros-Aarteil S."/>
            <person name="Calhoun S."/>
            <person name="Haridas S."/>
            <person name="Kuo A."/>
            <person name="Mondo S."/>
            <person name="Pangilinan J."/>
            <person name="Riley R."/>
            <person name="LaButti K."/>
            <person name="Andreopoulos B."/>
            <person name="Lipzen A."/>
            <person name="Chen C."/>
            <person name="Yan M."/>
            <person name="Daum C."/>
            <person name="Ng V."/>
            <person name="Clum A."/>
            <person name="Steindorff A."/>
            <person name="Ohm R.A."/>
            <person name="Martin F."/>
            <person name="Silar P."/>
            <person name="Natvig D.O."/>
            <person name="Lalanne C."/>
            <person name="Gautier V."/>
            <person name="Ament-Velasquez S.L."/>
            <person name="Kruys A."/>
            <person name="Hutchinson M.I."/>
            <person name="Powell A.J."/>
            <person name="Barry K."/>
            <person name="Miller A.N."/>
            <person name="Grigoriev I.V."/>
            <person name="Debuchy R."/>
            <person name="Gladieux P."/>
            <person name="Hiltunen Thoren M."/>
            <person name="Johannesson H."/>
        </authorList>
    </citation>
    <scope>NUCLEOTIDE SEQUENCE</scope>
    <source>
        <strain evidence="2">CBS 508.74</strain>
    </source>
</reference>
<dbReference type="AlphaFoldDB" id="A0AAN6TMH0"/>
<keyword evidence="1" id="KW-1133">Transmembrane helix</keyword>
<keyword evidence="1" id="KW-0812">Transmembrane</keyword>
<gene>
    <name evidence="2" type="ORF">N656DRAFT_15605</name>
</gene>
<evidence type="ECO:0000313" key="2">
    <source>
        <dbReference type="EMBL" id="KAK4117154.1"/>
    </source>
</evidence>
<protein>
    <submittedName>
        <fullName evidence="2">Uncharacterized protein</fullName>
    </submittedName>
</protein>
<accession>A0AAN6TMH0</accession>
<name>A0AAN6TMH0_9PEZI</name>
<dbReference type="Proteomes" id="UP001302812">
    <property type="component" value="Unassembled WGS sequence"/>
</dbReference>
<evidence type="ECO:0000256" key="1">
    <source>
        <dbReference type="SAM" id="Phobius"/>
    </source>
</evidence>
<dbReference type="GeneID" id="89932810"/>
<proteinExistence type="predicted"/>
<evidence type="ECO:0000313" key="3">
    <source>
        <dbReference type="Proteomes" id="UP001302812"/>
    </source>
</evidence>
<keyword evidence="3" id="KW-1185">Reference proteome</keyword>
<dbReference type="EMBL" id="MU853332">
    <property type="protein sequence ID" value="KAK4117154.1"/>
    <property type="molecule type" value="Genomic_DNA"/>
</dbReference>
<feature type="transmembrane region" description="Helical" evidence="1">
    <location>
        <begin position="39"/>
        <end position="61"/>
    </location>
</feature>
<reference evidence="2" key="2">
    <citation type="submission" date="2023-05" db="EMBL/GenBank/DDBJ databases">
        <authorList>
            <consortium name="Lawrence Berkeley National Laboratory"/>
            <person name="Steindorff A."/>
            <person name="Hensen N."/>
            <person name="Bonometti L."/>
            <person name="Westerberg I."/>
            <person name="Brannstrom I.O."/>
            <person name="Guillou S."/>
            <person name="Cros-Aarteil S."/>
            <person name="Calhoun S."/>
            <person name="Haridas S."/>
            <person name="Kuo A."/>
            <person name="Mondo S."/>
            <person name="Pangilinan J."/>
            <person name="Riley R."/>
            <person name="Labutti K."/>
            <person name="Andreopoulos B."/>
            <person name="Lipzen A."/>
            <person name="Chen C."/>
            <person name="Yanf M."/>
            <person name="Daum C."/>
            <person name="Ng V."/>
            <person name="Clum A."/>
            <person name="Ohm R."/>
            <person name="Martin F."/>
            <person name="Silar P."/>
            <person name="Natvig D."/>
            <person name="Lalanne C."/>
            <person name="Gautier V."/>
            <person name="Ament-Velasquez S.L."/>
            <person name="Kruys A."/>
            <person name="Hutchinson M.I."/>
            <person name="Powell A.J."/>
            <person name="Barry K."/>
            <person name="Miller A.N."/>
            <person name="Grigoriev I.V."/>
            <person name="Debuchy R."/>
            <person name="Gladieux P."/>
            <person name="Thoren M.H."/>
            <person name="Johannesson H."/>
        </authorList>
    </citation>
    <scope>NUCLEOTIDE SEQUENCE</scope>
    <source>
        <strain evidence="2">CBS 508.74</strain>
    </source>
</reference>
<dbReference type="RefSeq" id="XP_064674724.1">
    <property type="nucleotide sequence ID" value="XM_064808687.1"/>
</dbReference>
<keyword evidence="1" id="KW-0472">Membrane</keyword>
<sequence>MRPSYSSWNRPSWGLFRDLGSEGETSVCAWSPSPHSLSLLLVFFICFPLSVCAPFSISALVHNPATRPNTTHDRLKEYRRWFMFSAAGEARCGIYLCASLFPPCIPRQVGVR</sequence>
<comment type="caution">
    <text evidence="2">The sequence shown here is derived from an EMBL/GenBank/DDBJ whole genome shotgun (WGS) entry which is preliminary data.</text>
</comment>
<organism evidence="2 3">
    <name type="scientific">Canariomyces notabilis</name>
    <dbReference type="NCBI Taxonomy" id="2074819"/>
    <lineage>
        <taxon>Eukaryota</taxon>
        <taxon>Fungi</taxon>
        <taxon>Dikarya</taxon>
        <taxon>Ascomycota</taxon>
        <taxon>Pezizomycotina</taxon>
        <taxon>Sordariomycetes</taxon>
        <taxon>Sordariomycetidae</taxon>
        <taxon>Sordariales</taxon>
        <taxon>Chaetomiaceae</taxon>
        <taxon>Canariomyces</taxon>
    </lineage>
</organism>